<protein>
    <submittedName>
        <fullName evidence="1">Type IV pilus assembly protein PilP</fullName>
    </submittedName>
</protein>
<dbReference type="AlphaFoldDB" id="A0A4R8ITK5"/>
<gene>
    <name evidence="1" type="ORF">EDC23_0329</name>
</gene>
<accession>A0A4R8ITK5</accession>
<dbReference type="Proteomes" id="UP000294914">
    <property type="component" value="Unassembled WGS sequence"/>
</dbReference>
<reference evidence="1 2" key="1">
    <citation type="submission" date="2019-03" db="EMBL/GenBank/DDBJ databases">
        <title>Genomic Encyclopedia of Type Strains, Phase IV (KMG-IV): sequencing the most valuable type-strain genomes for metagenomic binning, comparative biology and taxonomic classification.</title>
        <authorList>
            <person name="Goeker M."/>
        </authorList>
    </citation>
    <scope>NUCLEOTIDE SEQUENCE [LARGE SCALE GENOMIC DNA]</scope>
    <source>
        <strain evidence="1 2">DSM 16326</strain>
    </source>
</reference>
<dbReference type="EMBL" id="SOQX01000001">
    <property type="protein sequence ID" value="TDY03958.1"/>
    <property type="molecule type" value="Genomic_DNA"/>
</dbReference>
<name>A0A4R8ITK5_9GAMM</name>
<dbReference type="Gene3D" id="2.30.30.830">
    <property type="match status" value="1"/>
</dbReference>
<evidence type="ECO:0000313" key="1">
    <source>
        <dbReference type="EMBL" id="TDY03958.1"/>
    </source>
</evidence>
<dbReference type="PROSITE" id="PS51257">
    <property type="entry name" value="PROKAR_LIPOPROTEIN"/>
    <property type="match status" value="1"/>
</dbReference>
<dbReference type="RefSeq" id="WP_243830682.1">
    <property type="nucleotide sequence ID" value="NZ_SOQX01000001.1"/>
</dbReference>
<evidence type="ECO:0000313" key="2">
    <source>
        <dbReference type="Proteomes" id="UP000294914"/>
    </source>
</evidence>
<comment type="caution">
    <text evidence="1">The sequence shown here is derived from an EMBL/GenBank/DDBJ whole genome shotgun (WGS) entry which is preliminary data.</text>
</comment>
<dbReference type="Pfam" id="PF04351">
    <property type="entry name" value="PilP"/>
    <property type="match status" value="1"/>
</dbReference>
<sequence length="177" mass="19722">MLNNKLTKLGLVAAAMLLGVSCGGPEHTDLQEYVQRVKAKDRGGIEPLPEIKPYETFIYKPADRRDPFTPFAQETVREEGPVDSGLRPDKDRKREALEQFSLDSLAFVGHLEKDGILWGLIVAPDSTVYRVREGNYIGQNYGEIEEISETEILLTEIVSDGSGGWIEREAALTLESE</sequence>
<dbReference type="InterPro" id="IPR007446">
    <property type="entry name" value="PilP"/>
</dbReference>
<organism evidence="1 2">
    <name type="scientific">Thiohalophilus thiocyanatoxydans</name>
    <dbReference type="NCBI Taxonomy" id="381308"/>
    <lineage>
        <taxon>Bacteria</taxon>
        <taxon>Pseudomonadati</taxon>
        <taxon>Pseudomonadota</taxon>
        <taxon>Gammaproteobacteria</taxon>
        <taxon>Thiohalomonadales</taxon>
        <taxon>Thiohalophilaceae</taxon>
        <taxon>Thiohalophilus</taxon>
    </lineage>
</organism>
<dbReference type="PIRSF" id="PIRSF016481">
    <property type="entry name" value="Pilus_assembly_PilP"/>
    <property type="match status" value="1"/>
</dbReference>
<keyword evidence="2" id="KW-1185">Reference proteome</keyword>
<proteinExistence type="predicted"/>